<feature type="compositionally biased region" description="Basic and acidic residues" evidence="1">
    <location>
        <begin position="600"/>
        <end position="609"/>
    </location>
</feature>
<protein>
    <submittedName>
        <fullName evidence="2">Uncharacterized protein</fullName>
    </submittedName>
</protein>
<dbReference type="Proteomes" id="UP000637578">
    <property type="component" value="Unassembled WGS sequence"/>
</dbReference>
<feature type="region of interest" description="Disordered" evidence="1">
    <location>
        <begin position="232"/>
        <end position="273"/>
    </location>
</feature>
<organism evidence="2 3">
    <name type="scientific">Longimycelium tulufanense</name>
    <dbReference type="NCBI Taxonomy" id="907463"/>
    <lineage>
        <taxon>Bacteria</taxon>
        <taxon>Bacillati</taxon>
        <taxon>Actinomycetota</taxon>
        <taxon>Actinomycetes</taxon>
        <taxon>Pseudonocardiales</taxon>
        <taxon>Pseudonocardiaceae</taxon>
        <taxon>Longimycelium</taxon>
    </lineage>
</organism>
<feature type="region of interest" description="Disordered" evidence="1">
    <location>
        <begin position="1"/>
        <end position="47"/>
    </location>
</feature>
<feature type="region of interest" description="Disordered" evidence="1">
    <location>
        <begin position="566"/>
        <end position="618"/>
    </location>
</feature>
<reference evidence="2" key="2">
    <citation type="submission" date="2020-09" db="EMBL/GenBank/DDBJ databases">
        <authorList>
            <person name="Sun Q."/>
            <person name="Zhou Y."/>
        </authorList>
    </citation>
    <scope>NUCLEOTIDE SEQUENCE</scope>
    <source>
        <strain evidence="2">CGMCC 4.5737</strain>
    </source>
</reference>
<feature type="compositionally biased region" description="Polar residues" evidence="1">
    <location>
        <begin position="16"/>
        <end position="27"/>
    </location>
</feature>
<dbReference type="EMBL" id="BMMK01000057">
    <property type="protein sequence ID" value="GGM82612.1"/>
    <property type="molecule type" value="Genomic_DNA"/>
</dbReference>
<gene>
    <name evidence="2" type="ORF">GCM10012275_61490</name>
</gene>
<evidence type="ECO:0000313" key="2">
    <source>
        <dbReference type="EMBL" id="GGM82612.1"/>
    </source>
</evidence>
<evidence type="ECO:0000313" key="3">
    <source>
        <dbReference type="Proteomes" id="UP000637578"/>
    </source>
</evidence>
<dbReference type="AlphaFoldDB" id="A0A8J3FX24"/>
<proteinExistence type="predicted"/>
<reference evidence="2" key="1">
    <citation type="journal article" date="2014" name="Int. J. Syst. Evol. Microbiol.">
        <title>Complete genome sequence of Corynebacterium casei LMG S-19264T (=DSM 44701T), isolated from a smear-ripened cheese.</title>
        <authorList>
            <consortium name="US DOE Joint Genome Institute (JGI-PGF)"/>
            <person name="Walter F."/>
            <person name="Albersmeier A."/>
            <person name="Kalinowski J."/>
            <person name="Ruckert C."/>
        </authorList>
    </citation>
    <scope>NUCLEOTIDE SEQUENCE</scope>
    <source>
        <strain evidence="2">CGMCC 4.5737</strain>
    </source>
</reference>
<name>A0A8J3FX24_9PSEU</name>
<accession>A0A8J3FX24</accession>
<comment type="caution">
    <text evidence="2">The sequence shown here is derived from an EMBL/GenBank/DDBJ whole genome shotgun (WGS) entry which is preliminary data.</text>
</comment>
<sequence length="618" mass="67465">MARCFQGSARPDDIRNNSPGDTPTTSAGVLDSGRVGDGAPSVAVPTPHTHPAECVTCALRPGRPRPIPLRTVVCGPCWGALGGKPAAGDLDAPADIALQVRPPASQREWLRLLVAEPWFGDLQARTRRALRRLIRKLAAHANWTTVETWPTWDALIAASGWSRTRMSTWLRQLKVLGWLVTVEQGSTPQFRPMALAHEVKGNRAAVYQLTVPLRPQDIPTIPDTAAELLTAAGSSEHAPVEASPEPTARAVEGPQSQRAVDKNGTPTPPVSKESCVERVVQTRARSVVHSFSTELSVSTEVMEALRARLDKERSPGLFHDQVPVTRGQMLAAAFELRQAHPVLERLSSKAVRALVKPFWRRRWTNADLLHGLTFRPSSWAPVDACPPDQVVWPAAWIRARLAAWRDEHGRILPGHSAHLAAHATARARHGRLGAAALPPGASGLVPEHVLDRARRLSPTTTEILRRHSPIPPTPTNDVLTPAAARAASDQLTARLIAQARTAHTPRTAAGATPPHRTLPWCGTCQYSSRHHRDGAACTRCHPTRGTGSYTTPDGTWVPYHNPLDDSVYHQPFPTEDGAKADTGGRTSGDLPDDQALTPEQRARARARYERHQRHPWLR</sequence>
<evidence type="ECO:0000256" key="1">
    <source>
        <dbReference type="SAM" id="MobiDB-lite"/>
    </source>
</evidence>
<keyword evidence="3" id="KW-1185">Reference proteome</keyword>